<keyword evidence="2" id="KW-1185">Reference proteome</keyword>
<proteinExistence type="predicted"/>
<dbReference type="EMBL" id="CAVMJV010000198">
    <property type="protein sequence ID" value="CAK5124120.1"/>
    <property type="molecule type" value="Genomic_DNA"/>
</dbReference>
<accession>A0ACB1B550</accession>
<evidence type="ECO:0000313" key="1">
    <source>
        <dbReference type="EMBL" id="CAK5124120.1"/>
    </source>
</evidence>
<gene>
    <name evidence="1" type="ORF">MENTE1834_LOCUS47627</name>
</gene>
<sequence>MSEEVDSHIVENYDIQKRLGKGAYGIVWKAVDRRTNEAIALKKIFDAFRNATDAQRTFREIMFLQEFGRHPNVIKLYNILKADNDKDIYLVFEYMEADLHNVIKKMTILKDIHKQYIMCQLFRAIKFLHSGNVLHRDLKPSNVLLDAECRVKLADFGLARSFSQMDDSLDGSNVPELTEYVATRWYRSPEILLAAKHYTKGVDMWSLGCILAEMLLGKALFPGSSTINQIERIMNTIQRPSKNDIESIGSAYASSVLEKMPQWPKKPLDIVLSQTTPEALDLVSRLLIFAPHKRLNVEQCLEHPYVSQFHNKAEEPSLDYEVRLPLPGEN</sequence>
<protein>
    <submittedName>
        <fullName evidence="1">Uncharacterized protein</fullName>
    </submittedName>
</protein>
<reference evidence="1" key="1">
    <citation type="submission" date="2023-11" db="EMBL/GenBank/DDBJ databases">
        <authorList>
            <person name="Poullet M."/>
        </authorList>
    </citation>
    <scope>NUCLEOTIDE SEQUENCE</scope>
    <source>
        <strain evidence="1">E1834</strain>
    </source>
</reference>
<name>A0ACB1B550_MELEN</name>
<organism evidence="1 2">
    <name type="scientific">Meloidogyne enterolobii</name>
    <name type="common">Root-knot nematode worm</name>
    <name type="synonym">Meloidogyne mayaguensis</name>
    <dbReference type="NCBI Taxonomy" id="390850"/>
    <lineage>
        <taxon>Eukaryota</taxon>
        <taxon>Metazoa</taxon>
        <taxon>Ecdysozoa</taxon>
        <taxon>Nematoda</taxon>
        <taxon>Chromadorea</taxon>
        <taxon>Rhabditida</taxon>
        <taxon>Tylenchina</taxon>
        <taxon>Tylenchomorpha</taxon>
        <taxon>Tylenchoidea</taxon>
        <taxon>Meloidogynidae</taxon>
        <taxon>Meloidogyninae</taxon>
        <taxon>Meloidogyne</taxon>
    </lineage>
</organism>
<dbReference type="Proteomes" id="UP001497535">
    <property type="component" value="Unassembled WGS sequence"/>
</dbReference>
<evidence type="ECO:0000313" key="2">
    <source>
        <dbReference type="Proteomes" id="UP001497535"/>
    </source>
</evidence>
<comment type="caution">
    <text evidence="1">The sequence shown here is derived from an EMBL/GenBank/DDBJ whole genome shotgun (WGS) entry which is preliminary data.</text>
</comment>